<feature type="transmembrane region" description="Helical" evidence="12">
    <location>
        <begin position="162"/>
        <end position="181"/>
    </location>
</feature>
<sequence length="229" mass="24892">MHVMEGFLPPLWAAIWWIIALPFIIYGFIQLKKIINDNRDVLPLLGICGALIFILSALKLPSVTGSCSHPTGTGLSAIIFGPFITAIIGFIVLLFQSLFLAHGGLSTLGANTFSMAICGPFLGYYVYRALKDTKVNIYITVFIAVALADLFTYVITALELALAYPAEATGFIGSFITFLGIFAVTQVPLAILEGAVLALVFKYIVNIKPEILIKLKIFSEEKINAAREV</sequence>
<feature type="transmembrane region" description="Helical" evidence="12">
    <location>
        <begin position="137"/>
        <end position="155"/>
    </location>
</feature>
<dbReference type="NCBIfam" id="NF006184">
    <property type="entry name" value="PRK08319.1"/>
    <property type="match status" value="1"/>
</dbReference>
<dbReference type="Pfam" id="PF01891">
    <property type="entry name" value="CbiM"/>
    <property type="match status" value="1"/>
</dbReference>
<evidence type="ECO:0000256" key="10">
    <source>
        <dbReference type="ARBA" id="ARBA00023136"/>
    </source>
</evidence>
<comment type="subunit">
    <text evidence="12">Forms an energy-coupling factor (ECF) transporter complex composed of an ATP-binding protein (A component, CbiO), a transmembrane protein (T component, CbiQ) and 2 possible substrate-capture proteins (S components, CbiM and CbiN) of unknown stoichimetry.</text>
</comment>
<dbReference type="GO" id="GO:0009236">
    <property type="term" value="P:cobalamin biosynthetic process"/>
    <property type="evidence" value="ECO:0007669"/>
    <property type="project" value="UniProtKB-UniRule"/>
</dbReference>
<dbReference type="PANTHER" id="PTHR43627">
    <property type="match status" value="1"/>
</dbReference>
<comment type="caution">
    <text evidence="13">The sequence shown here is derived from an EMBL/GenBank/DDBJ whole genome shotgun (WGS) entry which is preliminary data.</text>
</comment>
<keyword evidence="6 12" id="KW-0169">Cobalamin biosynthesis</keyword>
<evidence type="ECO:0000256" key="3">
    <source>
        <dbReference type="ARBA" id="ARBA00022426"/>
    </source>
</evidence>
<evidence type="ECO:0000256" key="2">
    <source>
        <dbReference type="ARBA" id="ARBA00004953"/>
    </source>
</evidence>
<evidence type="ECO:0000256" key="1">
    <source>
        <dbReference type="ARBA" id="ARBA00004429"/>
    </source>
</evidence>
<keyword evidence="10 12" id="KW-0472">Membrane</keyword>
<evidence type="ECO:0000256" key="4">
    <source>
        <dbReference type="ARBA" id="ARBA00022448"/>
    </source>
</evidence>
<dbReference type="PANTHER" id="PTHR43627:SF1">
    <property type="entry name" value="COBALT TRANSPORT PROTEIN CBIM"/>
    <property type="match status" value="1"/>
</dbReference>
<keyword evidence="5 12" id="KW-1003">Cell membrane</keyword>
<keyword evidence="9 12" id="KW-0406">Ion transport</keyword>
<dbReference type="Gene3D" id="1.10.1760.20">
    <property type="match status" value="1"/>
</dbReference>
<organism evidence="13 14">
    <name type="scientific">Methanospirillum stamsii</name>
    <dbReference type="NCBI Taxonomy" id="1277351"/>
    <lineage>
        <taxon>Archaea</taxon>
        <taxon>Methanobacteriati</taxon>
        <taxon>Methanobacteriota</taxon>
        <taxon>Stenosarchaea group</taxon>
        <taxon>Methanomicrobia</taxon>
        <taxon>Methanomicrobiales</taxon>
        <taxon>Methanospirillaceae</taxon>
        <taxon>Methanospirillum</taxon>
    </lineage>
</organism>
<dbReference type="HAMAP" id="MF_01462">
    <property type="entry name" value="CbiM"/>
    <property type="match status" value="1"/>
</dbReference>
<dbReference type="NCBIfam" id="TIGR00123">
    <property type="entry name" value="cbiM"/>
    <property type="match status" value="1"/>
</dbReference>
<dbReference type="FunFam" id="1.10.1760.20:FF:000001">
    <property type="entry name" value="Cobalt transport protein CbiM"/>
    <property type="match status" value="1"/>
</dbReference>
<proteinExistence type="inferred from homology"/>
<reference evidence="13 14" key="1">
    <citation type="submission" date="2018-05" db="EMBL/GenBank/DDBJ databases">
        <title>Draft genome of Methanospirillum stamsii Pt1.</title>
        <authorList>
            <person name="Dueholm M.S."/>
            <person name="Nielsen P.H."/>
            <person name="Bakmann L.F."/>
            <person name="Otzen D.E."/>
        </authorList>
    </citation>
    <scope>NUCLEOTIDE SEQUENCE [LARGE SCALE GENOMIC DNA]</scope>
    <source>
        <strain evidence="13 14">Pt1</strain>
    </source>
</reference>
<feature type="transmembrane region" description="Helical" evidence="12">
    <location>
        <begin position="78"/>
        <end position="101"/>
    </location>
</feature>
<keyword evidence="7 12" id="KW-0812">Transmembrane</keyword>
<feature type="transmembrane region" description="Helical" evidence="12">
    <location>
        <begin position="41"/>
        <end position="58"/>
    </location>
</feature>
<evidence type="ECO:0000313" key="13">
    <source>
        <dbReference type="EMBL" id="PWR75126.1"/>
    </source>
</evidence>
<dbReference type="EMBL" id="QGMZ01000012">
    <property type="protein sequence ID" value="PWR75126.1"/>
    <property type="molecule type" value="Genomic_DNA"/>
</dbReference>
<dbReference type="GeneID" id="97609067"/>
<dbReference type="AlphaFoldDB" id="A0A2V2NBY4"/>
<dbReference type="GO" id="GO:0015087">
    <property type="term" value="F:cobalt ion transmembrane transporter activity"/>
    <property type="evidence" value="ECO:0007669"/>
    <property type="project" value="UniProtKB-UniRule"/>
</dbReference>
<comment type="similarity">
    <text evidence="12">Belongs to the CbiM family.</text>
</comment>
<name>A0A2V2NBY4_9EURY</name>
<dbReference type="InterPro" id="IPR002751">
    <property type="entry name" value="CbiM/NikMN"/>
</dbReference>
<keyword evidence="11 12" id="KW-0170">Cobalt</keyword>
<dbReference type="RefSeq" id="WP_109940204.1">
    <property type="nucleotide sequence ID" value="NZ_CP176366.1"/>
</dbReference>
<protein>
    <recommendedName>
        <fullName evidence="12">Putative cobalt transport protein CbiM</fullName>
    </recommendedName>
    <alternativeName>
        <fullName evidence="12">Energy-coupling factor transporter probable substrate-capture protein CbiM</fullName>
        <shortName evidence="12">ECF transporter S component CbiM</shortName>
    </alternativeName>
</protein>
<keyword evidence="3 12" id="KW-0171">Cobalt transport</keyword>
<evidence type="ECO:0000256" key="12">
    <source>
        <dbReference type="HAMAP-Rule" id="MF_01462"/>
    </source>
</evidence>
<feature type="transmembrane region" description="Helical" evidence="12">
    <location>
        <begin position="12"/>
        <end position="29"/>
    </location>
</feature>
<evidence type="ECO:0000313" key="14">
    <source>
        <dbReference type="Proteomes" id="UP000245934"/>
    </source>
</evidence>
<dbReference type="OrthoDB" id="30946at2157"/>
<comment type="subcellular location">
    <subcellularLocation>
        <location evidence="1">Cell inner membrane</location>
        <topology evidence="1">Multi-pass membrane protein</topology>
    </subcellularLocation>
    <subcellularLocation>
        <location evidence="12">Cell membrane</location>
        <topology evidence="12">Multi-pass membrane protein</topology>
    </subcellularLocation>
</comment>
<evidence type="ECO:0000256" key="7">
    <source>
        <dbReference type="ARBA" id="ARBA00022692"/>
    </source>
</evidence>
<keyword evidence="8 12" id="KW-1133">Transmembrane helix</keyword>
<feature type="transmembrane region" description="Helical" evidence="12">
    <location>
        <begin position="108"/>
        <end position="125"/>
    </location>
</feature>
<comment type="pathway">
    <text evidence="2 12">Cofactor biosynthesis; adenosylcobalamin biosynthesis.</text>
</comment>
<dbReference type="GO" id="GO:0043190">
    <property type="term" value="C:ATP-binding cassette (ABC) transporter complex"/>
    <property type="evidence" value="ECO:0007669"/>
    <property type="project" value="InterPro"/>
</dbReference>
<gene>
    <name evidence="12" type="primary">cbiM</name>
    <name evidence="13" type="ORF">DLD82_05975</name>
</gene>
<evidence type="ECO:0000256" key="5">
    <source>
        <dbReference type="ARBA" id="ARBA00022475"/>
    </source>
</evidence>
<comment type="function">
    <text evidence="12">Part of the energy-coupling factor (ECF) transporter complex CbiMNOQ involved in cobalt import.</text>
</comment>
<evidence type="ECO:0000256" key="11">
    <source>
        <dbReference type="ARBA" id="ARBA00023285"/>
    </source>
</evidence>
<dbReference type="UniPathway" id="UPA00148"/>
<keyword evidence="4 12" id="KW-0813">Transport</keyword>
<keyword evidence="14" id="KW-1185">Reference proteome</keyword>
<evidence type="ECO:0000256" key="6">
    <source>
        <dbReference type="ARBA" id="ARBA00022573"/>
    </source>
</evidence>
<accession>A0A2V2NBY4</accession>
<evidence type="ECO:0000256" key="8">
    <source>
        <dbReference type="ARBA" id="ARBA00022989"/>
    </source>
</evidence>
<dbReference type="InterPro" id="IPR018024">
    <property type="entry name" value="CbiM"/>
</dbReference>
<dbReference type="Proteomes" id="UP000245934">
    <property type="component" value="Unassembled WGS sequence"/>
</dbReference>
<evidence type="ECO:0000256" key="9">
    <source>
        <dbReference type="ARBA" id="ARBA00023065"/>
    </source>
</evidence>